<reference evidence="12 13" key="1">
    <citation type="journal article" date="2012" name="Genome Biol.">
        <title>The genome of the polar eukaryotic microalga coccomyxa subellipsoidea reveals traits of cold adaptation.</title>
        <authorList>
            <person name="Blanc G."/>
            <person name="Agarkova I."/>
            <person name="Grimwood J."/>
            <person name="Kuo A."/>
            <person name="Brueggeman A."/>
            <person name="Dunigan D."/>
            <person name="Gurnon J."/>
            <person name="Ladunga I."/>
            <person name="Lindquist E."/>
            <person name="Lucas S."/>
            <person name="Pangilinan J."/>
            <person name="Proschold T."/>
            <person name="Salamov A."/>
            <person name="Schmutz J."/>
            <person name="Weeks D."/>
            <person name="Yamada T."/>
            <person name="Claverie J.M."/>
            <person name="Grigoriev I."/>
            <person name="Van Etten J."/>
            <person name="Lomsadze A."/>
            <person name="Borodovsky M."/>
        </authorList>
    </citation>
    <scope>NUCLEOTIDE SEQUENCE [LARGE SCALE GENOMIC DNA]</scope>
    <source>
        <strain evidence="12 13">C-169</strain>
    </source>
</reference>
<evidence type="ECO:0000256" key="8">
    <source>
        <dbReference type="ARBA" id="ARBA00047984"/>
    </source>
</evidence>
<dbReference type="CDD" id="cd18787">
    <property type="entry name" value="SF2_C_DEAD"/>
    <property type="match status" value="1"/>
</dbReference>
<dbReference type="InterPro" id="IPR000629">
    <property type="entry name" value="RNA-helicase_DEAD-box_CS"/>
</dbReference>
<sequence>RKQHRIYVKGTDIPAPLKEFSDVCKKRKFYKKLLANIEESGFLAPTPIQRQAVPLLLKKREVLCVAPTGSGKTLAYLLPIIIQAKLGALKGREGVKALLVGPTRELAAQIARVLTRLVKGLHLHCCLLSAAGVTAGTDFTKVLLLQMDIVVATPLRLSKLAKKADFSSVEFLVFDEADKLLDQGFVTQMDKVVAACTNPRRVAAFFSATLPEKVEELARSLLKQPVRVTVGERNSAAASVQQRLVFVGNEAGKLIALRDLLGLGTRPPILVFTNSKQRCSALHRDLALEGVLVDSISADQAPSARAATVDRFREGRMHVLVCTDLMARGIDFLNVQTVINYDFPLSAVDYVHRVGRTGRAGRTGQAITFFEERDAGKN</sequence>
<accession>I0YR85</accession>
<evidence type="ECO:0000256" key="1">
    <source>
        <dbReference type="ARBA" id="ARBA00012552"/>
    </source>
</evidence>
<dbReference type="PROSITE" id="PS51194">
    <property type="entry name" value="HELICASE_CTER"/>
    <property type="match status" value="1"/>
</dbReference>
<dbReference type="Pfam" id="PF00270">
    <property type="entry name" value="DEAD"/>
    <property type="match status" value="1"/>
</dbReference>
<name>I0YR85_COCSC</name>
<dbReference type="STRING" id="574566.I0YR85"/>
<keyword evidence="13" id="KW-1185">Reference proteome</keyword>
<dbReference type="KEGG" id="csl:COCSUDRAFT_18159"/>
<dbReference type="InterPro" id="IPR011545">
    <property type="entry name" value="DEAD/DEAH_box_helicase_dom"/>
</dbReference>
<evidence type="ECO:0000256" key="9">
    <source>
        <dbReference type="RuleBase" id="RU000492"/>
    </source>
</evidence>
<dbReference type="CDD" id="cd17957">
    <property type="entry name" value="DEADc_DDX52"/>
    <property type="match status" value="1"/>
</dbReference>
<dbReference type="GO" id="GO:0003724">
    <property type="term" value="F:RNA helicase activity"/>
    <property type="evidence" value="ECO:0007669"/>
    <property type="project" value="UniProtKB-EC"/>
</dbReference>
<dbReference type="EMBL" id="AGSI01000014">
    <property type="protein sequence ID" value="EIE20904.1"/>
    <property type="molecule type" value="Genomic_DNA"/>
</dbReference>
<dbReference type="GO" id="GO:0003723">
    <property type="term" value="F:RNA binding"/>
    <property type="evidence" value="ECO:0007669"/>
    <property type="project" value="UniProtKB-KW"/>
</dbReference>
<dbReference type="GO" id="GO:0030490">
    <property type="term" value="P:maturation of SSU-rRNA"/>
    <property type="evidence" value="ECO:0007669"/>
    <property type="project" value="InterPro"/>
</dbReference>
<keyword evidence="4 9" id="KW-0347">Helicase</keyword>
<dbReference type="SUPFAM" id="SSF52540">
    <property type="entry name" value="P-loop containing nucleoside triphosphate hydrolases"/>
    <property type="match status" value="2"/>
</dbReference>
<evidence type="ECO:0000256" key="4">
    <source>
        <dbReference type="ARBA" id="ARBA00022806"/>
    </source>
</evidence>
<evidence type="ECO:0000256" key="5">
    <source>
        <dbReference type="ARBA" id="ARBA00022840"/>
    </source>
</evidence>
<dbReference type="InterPro" id="IPR014001">
    <property type="entry name" value="Helicase_ATP-bd"/>
</dbReference>
<keyword evidence="3 9" id="KW-0378">Hydrolase</keyword>
<dbReference type="Pfam" id="PF00271">
    <property type="entry name" value="Helicase_C"/>
    <property type="match status" value="1"/>
</dbReference>
<dbReference type="OrthoDB" id="360161at2759"/>
<evidence type="ECO:0000256" key="3">
    <source>
        <dbReference type="ARBA" id="ARBA00022801"/>
    </source>
</evidence>
<dbReference type="InterPro" id="IPR050079">
    <property type="entry name" value="DEAD_box_RNA_helicase"/>
</dbReference>
<dbReference type="AlphaFoldDB" id="I0YR85"/>
<comment type="caution">
    <text evidence="12">The sequence shown here is derived from an EMBL/GenBank/DDBJ whole genome shotgun (WGS) entry which is preliminary data.</text>
</comment>
<dbReference type="SMART" id="SM00490">
    <property type="entry name" value="HELICc"/>
    <property type="match status" value="1"/>
</dbReference>
<evidence type="ECO:0000313" key="13">
    <source>
        <dbReference type="Proteomes" id="UP000007264"/>
    </source>
</evidence>
<evidence type="ECO:0000259" key="11">
    <source>
        <dbReference type="PROSITE" id="PS51194"/>
    </source>
</evidence>
<dbReference type="eggNOG" id="KOG0344">
    <property type="taxonomic scope" value="Eukaryota"/>
</dbReference>
<dbReference type="PANTHER" id="PTHR47959">
    <property type="entry name" value="ATP-DEPENDENT RNA HELICASE RHLE-RELATED"/>
    <property type="match status" value="1"/>
</dbReference>
<feature type="domain" description="Helicase ATP-binding" evidence="10">
    <location>
        <begin position="53"/>
        <end position="228"/>
    </location>
</feature>
<dbReference type="GO" id="GO:0005524">
    <property type="term" value="F:ATP binding"/>
    <property type="evidence" value="ECO:0007669"/>
    <property type="project" value="UniProtKB-KW"/>
</dbReference>
<evidence type="ECO:0000256" key="7">
    <source>
        <dbReference type="ARBA" id="ARBA00024355"/>
    </source>
</evidence>
<protein>
    <recommendedName>
        <fullName evidence="1">RNA helicase</fullName>
        <ecNumber evidence="1">3.6.4.13</ecNumber>
    </recommendedName>
</protein>
<dbReference type="GO" id="GO:0005829">
    <property type="term" value="C:cytosol"/>
    <property type="evidence" value="ECO:0007669"/>
    <property type="project" value="TreeGrafter"/>
</dbReference>
<proteinExistence type="inferred from homology"/>
<dbReference type="InterPro" id="IPR027417">
    <property type="entry name" value="P-loop_NTPase"/>
</dbReference>
<keyword evidence="2 9" id="KW-0547">Nucleotide-binding</keyword>
<evidence type="ECO:0000313" key="12">
    <source>
        <dbReference type="EMBL" id="EIE20904.1"/>
    </source>
</evidence>
<keyword evidence="5 9" id="KW-0067">ATP-binding</keyword>
<feature type="domain" description="Helicase C-terminal" evidence="11">
    <location>
        <begin position="239"/>
        <end position="378"/>
    </location>
</feature>
<dbReference type="InterPro" id="IPR044764">
    <property type="entry name" value="DDX52/Rok1_DEADc"/>
</dbReference>
<dbReference type="PANTHER" id="PTHR47959:SF15">
    <property type="entry name" value="RNA HELICASE"/>
    <property type="match status" value="1"/>
</dbReference>
<organism evidence="12 13">
    <name type="scientific">Coccomyxa subellipsoidea (strain C-169)</name>
    <name type="common">Green microalga</name>
    <dbReference type="NCBI Taxonomy" id="574566"/>
    <lineage>
        <taxon>Eukaryota</taxon>
        <taxon>Viridiplantae</taxon>
        <taxon>Chlorophyta</taxon>
        <taxon>core chlorophytes</taxon>
        <taxon>Trebouxiophyceae</taxon>
        <taxon>Trebouxiophyceae incertae sedis</taxon>
        <taxon>Coccomyxaceae</taxon>
        <taxon>Coccomyxa</taxon>
        <taxon>Coccomyxa subellipsoidea</taxon>
    </lineage>
</organism>
<evidence type="ECO:0000256" key="2">
    <source>
        <dbReference type="ARBA" id="ARBA00022741"/>
    </source>
</evidence>
<dbReference type="GeneID" id="17038883"/>
<dbReference type="Proteomes" id="UP000007264">
    <property type="component" value="Unassembled WGS sequence"/>
</dbReference>
<dbReference type="RefSeq" id="XP_005645448.1">
    <property type="nucleotide sequence ID" value="XM_005645391.1"/>
</dbReference>
<comment type="similarity">
    <text evidence="7">Belongs to the DEAD box helicase family. DDX52/ROK1 subfamily.</text>
</comment>
<feature type="non-terminal residue" evidence="12">
    <location>
        <position position="1"/>
    </location>
</feature>
<evidence type="ECO:0000256" key="6">
    <source>
        <dbReference type="ARBA" id="ARBA00022884"/>
    </source>
</evidence>
<keyword evidence="6" id="KW-0694">RNA-binding</keyword>
<comment type="catalytic activity">
    <reaction evidence="8">
        <text>ATP + H2O = ADP + phosphate + H(+)</text>
        <dbReference type="Rhea" id="RHEA:13065"/>
        <dbReference type="ChEBI" id="CHEBI:15377"/>
        <dbReference type="ChEBI" id="CHEBI:15378"/>
        <dbReference type="ChEBI" id="CHEBI:30616"/>
        <dbReference type="ChEBI" id="CHEBI:43474"/>
        <dbReference type="ChEBI" id="CHEBI:456216"/>
        <dbReference type="EC" id="3.6.4.13"/>
    </reaction>
</comment>
<dbReference type="PROSITE" id="PS51192">
    <property type="entry name" value="HELICASE_ATP_BIND_1"/>
    <property type="match status" value="1"/>
</dbReference>
<dbReference type="Gene3D" id="3.40.50.300">
    <property type="entry name" value="P-loop containing nucleotide triphosphate hydrolases"/>
    <property type="match status" value="2"/>
</dbReference>
<evidence type="ECO:0000259" key="10">
    <source>
        <dbReference type="PROSITE" id="PS51192"/>
    </source>
</evidence>
<dbReference type="InterPro" id="IPR001650">
    <property type="entry name" value="Helicase_C-like"/>
</dbReference>
<dbReference type="PROSITE" id="PS00039">
    <property type="entry name" value="DEAD_ATP_HELICASE"/>
    <property type="match status" value="1"/>
</dbReference>
<dbReference type="SMART" id="SM00487">
    <property type="entry name" value="DEXDc"/>
    <property type="match status" value="1"/>
</dbReference>
<gene>
    <name evidence="12" type="ORF">COCSUDRAFT_18159</name>
</gene>
<dbReference type="GO" id="GO:0016787">
    <property type="term" value="F:hydrolase activity"/>
    <property type="evidence" value="ECO:0007669"/>
    <property type="project" value="UniProtKB-KW"/>
</dbReference>
<dbReference type="EC" id="3.6.4.13" evidence="1"/>